<reference evidence="2 3" key="1">
    <citation type="submission" date="2016-08" db="EMBL/GenBank/DDBJ databases">
        <title>Genome sequence of Clavibacter michiganensis spp strain CFBP7494.</title>
        <authorList>
            <person name="Thapa S.P."/>
            <person name="Coaker G."/>
            <person name="Jacques M.-A."/>
        </authorList>
    </citation>
    <scope>NUCLEOTIDE SEQUENCE [LARGE SCALE GENOMIC DNA]</scope>
    <source>
        <strain evidence="2">CFBP7494</strain>
    </source>
</reference>
<dbReference type="Gene3D" id="3.40.960.10">
    <property type="entry name" value="VSR Endonuclease"/>
    <property type="match status" value="1"/>
</dbReference>
<name>A0A251YDJ1_9MICO</name>
<dbReference type="Proteomes" id="UP000194837">
    <property type="component" value="Unassembled WGS sequence"/>
</dbReference>
<feature type="region of interest" description="Disordered" evidence="1">
    <location>
        <begin position="1"/>
        <end position="53"/>
    </location>
</feature>
<dbReference type="InterPro" id="IPR011335">
    <property type="entry name" value="Restrct_endonuc-II-like"/>
</dbReference>
<proteinExistence type="predicted"/>
<organism evidence="2 3">
    <name type="scientific">Clavibacter michiganensis</name>
    <dbReference type="NCBI Taxonomy" id="28447"/>
    <lineage>
        <taxon>Bacteria</taxon>
        <taxon>Bacillati</taxon>
        <taxon>Actinomycetota</taxon>
        <taxon>Actinomycetes</taxon>
        <taxon>Micrococcales</taxon>
        <taxon>Microbacteriaceae</taxon>
        <taxon>Clavibacter</taxon>
    </lineage>
</organism>
<evidence type="ECO:0000313" key="3">
    <source>
        <dbReference type="Proteomes" id="UP000194837"/>
    </source>
</evidence>
<protein>
    <recommendedName>
        <fullName evidence="4">DUF559 domain-containing protein</fullName>
    </recommendedName>
</protein>
<evidence type="ECO:0000313" key="2">
    <source>
        <dbReference type="EMBL" id="OUE22340.1"/>
    </source>
</evidence>
<evidence type="ECO:0000256" key="1">
    <source>
        <dbReference type="SAM" id="MobiDB-lite"/>
    </source>
</evidence>
<feature type="compositionally biased region" description="Low complexity" evidence="1">
    <location>
        <begin position="16"/>
        <end position="38"/>
    </location>
</feature>
<evidence type="ECO:0008006" key="4">
    <source>
        <dbReference type="Google" id="ProtNLM"/>
    </source>
</evidence>
<dbReference type="EMBL" id="MDJW01000003">
    <property type="protein sequence ID" value="OUE22340.1"/>
    <property type="molecule type" value="Genomic_DNA"/>
</dbReference>
<sequence>MPAARGAGRDRRGKDGTPSTAPASAPAAERRALASSATPTARPRRSPAVCAKTPDLPVGEPFASACAPPPASAVEERLRQDLAARLDHTPGLTAVRLARPFFEHLEAWPDIVLPELRVAIEYDSTGRHGLEHVGRREEADRRKDRALRAAGWEVIRIRTGRLPPLGPYDLCVAGLTRGTVDQLLDRLREIRGPFLVDAYLREAPPTAAAG</sequence>
<dbReference type="AlphaFoldDB" id="A0A251YDJ1"/>
<dbReference type="SUPFAM" id="SSF52980">
    <property type="entry name" value="Restriction endonuclease-like"/>
    <property type="match status" value="1"/>
</dbReference>
<comment type="caution">
    <text evidence="2">The sequence shown here is derived from an EMBL/GenBank/DDBJ whole genome shotgun (WGS) entry which is preliminary data.</text>
</comment>
<accession>A0A251YDJ1</accession>
<gene>
    <name evidence="2" type="ORF">BFL34_00186</name>
</gene>